<dbReference type="Proteomes" id="UP000005459">
    <property type="component" value="Unassembled WGS sequence"/>
</dbReference>
<evidence type="ECO:0000313" key="1">
    <source>
        <dbReference type="EMBL" id="EGV19204.1"/>
    </source>
</evidence>
<sequence length="31" mass="3450">MHRTSSSLENEPLALDVLYVNIAIVRVGHKS</sequence>
<keyword evidence="2" id="KW-1185">Reference proteome</keyword>
<evidence type="ECO:0000313" key="2">
    <source>
        <dbReference type="Proteomes" id="UP000005459"/>
    </source>
</evidence>
<dbReference type="STRING" id="768671.ThimaDRAFT_1348"/>
<accession>F9U8U6</accession>
<protein>
    <submittedName>
        <fullName evidence="1">Uncharacterized protein</fullName>
    </submittedName>
</protein>
<gene>
    <name evidence="1" type="ORF">ThimaDRAFT_1348</name>
</gene>
<dbReference type="EMBL" id="AFWV01000004">
    <property type="protein sequence ID" value="EGV19204.1"/>
    <property type="molecule type" value="Genomic_DNA"/>
</dbReference>
<reference evidence="1 2" key="1">
    <citation type="submission" date="2011-06" db="EMBL/GenBank/DDBJ databases">
        <title>The draft genome of Thiocapsa marina 5811.</title>
        <authorList>
            <consortium name="US DOE Joint Genome Institute (JGI-PGF)"/>
            <person name="Lucas S."/>
            <person name="Han J."/>
            <person name="Cheng J.-F."/>
            <person name="Goodwin L."/>
            <person name="Pitluck S."/>
            <person name="Peters L."/>
            <person name="Land M.L."/>
            <person name="Hauser L."/>
            <person name="Vogl K."/>
            <person name="Liu Z."/>
            <person name="Imhoff J."/>
            <person name="Thiel V."/>
            <person name="Frigaard N.-U."/>
            <person name="Bryant D."/>
            <person name="Woyke T.J."/>
        </authorList>
    </citation>
    <scope>NUCLEOTIDE SEQUENCE [LARGE SCALE GENOMIC DNA]</scope>
    <source>
        <strain evidence="1 2">5811</strain>
    </source>
</reference>
<organism evidence="1 2">
    <name type="scientific">Thiocapsa marina 5811</name>
    <dbReference type="NCBI Taxonomy" id="768671"/>
    <lineage>
        <taxon>Bacteria</taxon>
        <taxon>Pseudomonadati</taxon>
        <taxon>Pseudomonadota</taxon>
        <taxon>Gammaproteobacteria</taxon>
        <taxon>Chromatiales</taxon>
        <taxon>Chromatiaceae</taxon>
        <taxon>Thiocapsa</taxon>
    </lineage>
</organism>
<proteinExistence type="predicted"/>
<name>F9U8U6_9GAMM</name>
<dbReference type="AlphaFoldDB" id="F9U8U6"/>